<keyword evidence="3" id="KW-1185">Reference proteome</keyword>
<evidence type="ECO:0000313" key="3">
    <source>
        <dbReference type="Proteomes" id="UP000669133"/>
    </source>
</evidence>
<dbReference type="OrthoDB" id="66510at2759"/>
<feature type="compositionally biased region" description="Polar residues" evidence="1">
    <location>
        <begin position="258"/>
        <end position="274"/>
    </location>
</feature>
<dbReference type="Pfam" id="PF10259">
    <property type="entry name" value="Rogdi_lz"/>
    <property type="match status" value="1"/>
</dbReference>
<organism evidence="2 3">
    <name type="scientific">Candida metapsilosis</name>
    <dbReference type="NCBI Taxonomy" id="273372"/>
    <lineage>
        <taxon>Eukaryota</taxon>
        <taxon>Fungi</taxon>
        <taxon>Dikarya</taxon>
        <taxon>Ascomycota</taxon>
        <taxon>Saccharomycotina</taxon>
        <taxon>Pichiomycetes</taxon>
        <taxon>Debaryomycetaceae</taxon>
        <taxon>Candida/Lodderomyces clade</taxon>
        <taxon>Candida</taxon>
    </lineage>
</organism>
<proteinExistence type="predicted"/>
<dbReference type="GeneID" id="93650450"/>
<gene>
    <name evidence="2" type="ORF">I9W82_001821</name>
</gene>
<accession>A0A8H7ZJ78</accession>
<dbReference type="RefSeq" id="XP_067549057.1">
    <property type="nucleotide sequence ID" value="XM_067690609.1"/>
</dbReference>
<dbReference type="InterPro" id="IPR028241">
    <property type="entry name" value="RAVE2/Rogdi"/>
</dbReference>
<sequence length="396" mass="44517">MSLFTSNQDQETFNKLVSSIQHQQDDRELHWLVSSVILPEFPQIIEALTICSNLLMFNSPQQPDPSNKIQKGPAIKLPVSSGTHDNLKGIIVRDGAFITEFTVSVKDHYLNKVFHKLKLKKPVLLEQVINANSAIDASIMLINQLSEFTDVEVLDHDTTHKKLIDVFQRLLSSIQTAKTNLQLPTDPTLVFPEKITHGQFFEPELPNTIPIDFYLNQAEICIDLKSLSRVVEKPWGDIDPQTGQSYVDKVRDHMKLPPSSTTNSIRGSSPQQKHSSSEVSSVVSATATPTPTPSIHTGIKDENVSNLFPEHHHDSNEKHETGSFFNNMMSHISLKPKHDPQDYITRCITYNNMVVMIKSKIEVSSEDPVLVSCFTKLDSIEYLITNFLHSLSNLVG</sequence>
<dbReference type="AlphaFoldDB" id="A0A8H7ZJ78"/>
<dbReference type="EMBL" id="JAEOAQ010000002">
    <property type="protein sequence ID" value="KAG5419941.1"/>
    <property type="molecule type" value="Genomic_DNA"/>
</dbReference>
<feature type="region of interest" description="Disordered" evidence="1">
    <location>
        <begin position="253"/>
        <end position="299"/>
    </location>
</feature>
<reference evidence="2 3" key="1">
    <citation type="submission" date="2020-12" db="EMBL/GenBank/DDBJ databases">
        <title>Effect of drift, selection, and recombination on the evolution of hybrid genomes in Candida yeast pathogens.</title>
        <authorList>
            <person name="Mixao V."/>
            <person name="Ksiezopolska E."/>
            <person name="Saus E."/>
            <person name="Boekhout T."/>
            <person name="Gacser A."/>
            <person name="Gabaldon T."/>
        </authorList>
    </citation>
    <scope>NUCLEOTIDE SEQUENCE [LARGE SCALE GENOMIC DNA]</scope>
    <source>
        <strain evidence="2 3">BP57</strain>
    </source>
</reference>
<dbReference type="GO" id="GO:0043291">
    <property type="term" value="C:RAVE complex"/>
    <property type="evidence" value="ECO:0007669"/>
    <property type="project" value="TreeGrafter"/>
</dbReference>
<dbReference type="Proteomes" id="UP000669133">
    <property type="component" value="Unassembled WGS sequence"/>
</dbReference>
<feature type="compositionally biased region" description="Low complexity" evidence="1">
    <location>
        <begin position="277"/>
        <end position="289"/>
    </location>
</feature>
<protein>
    <submittedName>
        <fullName evidence="2">RAV2</fullName>
    </submittedName>
</protein>
<dbReference type="PANTHER" id="PTHR13618:SF1">
    <property type="entry name" value="PROTEIN ROGDI HOMOLOG"/>
    <property type="match status" value="1"/>
</dbReference>
<dbReference type="PANTHER" id="PTHR13618">
    <property type="entry name" value="LEUCINE ZIPPER CONTAINING TRANSCRIPTION FACTOR LZF1"/>
    <property type="match status" value="1"/>
</dbReference>
<evidence type="ECO:0000313" key="2">
    <source>
        <dbReference type="EMBL" id="KAG5419941.1"/>
    </source>
</evidence>
<comment type="caution">
    <text evidence="2">The sequence shown here is derived from an EMBL/GenBank/DDBJ whole genome shotgun (WGS) entry which is preliminary data.</text>
</comment>
<name>A0A8H7ZJ78_9ASCO</name>
<evidence type="ECO:0000256" key="1">
    <source>
        <dbReference type="SAM" id="MobiDB-lite"/>
    </source>
</evidence>